<dbReference type="InterPro" id="IPR008761">
    <property type="entry name" value="Peptidase_S37"/>
</dbReference>
<evidence type="ECO:0000256" key="4">
    <source>
        <dbReference type="SAM" id="SignalP"/>
    </source>
</evidence>
<evidence type="ECO:0000313" key="6">
    <source>
        <dbReference type="Proteomes" id="UP000823926"/>
    </source>
</evidence>
<comment type="caution">
    <text evidence="5">The sequence shown here is derived from an EMBL/GenBank/DDBJ whole genome shotgun (WGS) entry which is preliminary data.</text>
</comment>
<feature type="chain" id="PRO_5039139614" evidence="4">
    <location>
        <begin position="24"/>
        <end position="433"/>
    </location>
</feature>
<dbReference type="EMBL" id="DXHL01000012">
    <property type="protein sequence ID" value="HIW10295.1"/>
    <property type="molecule type" value="Genomic_DNA"/>
</dbReference>
<accession>A0A9D1TY27</accession>
<evidence type="ECO:0000256" key="2">
    <source>
        <dbReference type="ARBA" id="ARBA00022729"/>
    </source>
</evidence>
<evidence type="ECO:0000313" key="5">
    <source>
        <dbReference type="EMBL" id="HIW10295.1"/>
    </source>
</evidence>
<dbReference type="Proteomes" id="UP000823926">
    <property type="component" value="Unassembled WGS sequence"/>
</dbReference>
<dbReference type="Pfam" id="PF05576">
    <property type="entry name" value="Peptidase_S37"/>
    <property type="match status" value="1"/>
</dbReference>
<proteinExistence type="predicted"/>
<keyword evidence="1" id="KW-0645">Protease</keyword>
<dbReference type="GO" id="GO:0004177">
    <property type="term" value="F:aminopeptidase activity"/>
    <property type="evidence" value="ECO:0007669"/>
    <property type="project" value="UniProtKB-KW"/>
</dbReference>
<dbReference type="PANTHER" id="PTHR11010:SF38">
    <property type="entry name" value="LYSOSOMAL PRO-X CARBOXYPEPTIDASE"/>
    <property type="match status" value="1"/>
</dbReference>
<dbReference type="Gene3D" id="3.40.50.1820">
    <property type="entry name" value="alpha/beta hydrolase"/>
    <property type="match status" value="1"/>
</dbReference>
<evidence type="ECO:0000256" key="1">
    <source>
        <dbReference type="ARBA" id="ARBA00022670"/>
    </source>
</evidence>
<feature type="signal peptide" evidence="4">
    <location>
        <begin position="1"/>
        <end position="23"/>
    </location>
</feature>
<evidence type="ECO:0000256" key="3">
    <source>
        <dbReference type="ARBA" id="ARBA00022801"/>
    </source>
</evidence>
<dbReference type="GO" id="GO:0008239">
    <property type="term" value="F:dipeptidyl-peptidase activity"/>
    <property type="evidence" value="ECO:0007669"/>
    <property type="project" value="TreeGrafter"/>
</dbReference>
<dbReference type="SUPFAM" id="SSF53474">
    <property type="entry name" value="alpha/beta-Hydrolases"/>
    <property type="match status" value="1"/>
</dbReference>
<protein>
    <submittedName>
        <fullName evidence="5">Aminopeptidase</fullName>
    </submittedName>
</protein>
<dbReference type="InterPro" id="IPR029058">
    <property type="entry name" value="AB_hydrolase_fold"/>
</dbReference>
<dbReference type="GO" id="GO:0006508">
    <property type="term" value="P:proteolysis"/>
    <property type="evidence" value="ECO:0007669"/>
    <property type="project" value="UniProtKB-KW"/>
</dbReference>
<reference evidence="5" key="1">
    <citation type="journal article" date="2021" name="PeerJ">
        <title>Extensive microbial diversity within the chicken gut microbiome revealed by metagenomics and culture.</title>
        <authorList>
            <person name="Gilroy R."/>
            <person name="Ravi A."/>
            <person name="Getino M."/>
            <person name="Pursley I."/>
            <person name="Horton D.L."/>
            <person name="Alikhan N.F."/>
            <person name="Baker D."/>
            <person name="Gharbi K."/>
            <person name="Hall N."/>
            <person name="Watson M."/>
            <person name="Adriaenssens E.M."/>
            <person name="Foster-Nyarko E."/>
            <person name="Jarju S."/>
            <person name="Secka A."/>
            <person name="Antonio M."/>
            <person name="Oren A."/>
            <person name="Chaudhuri R.R."/>
            <person name="La Ragione R."/>
            <person name="Hildebrand F."/>
            <person name="Pallen M.J."/>
        </authorList>
    </citation>
    <scope>NUCLEOTIDE SEQUENCE</scope>
    <source>
        <strain evidence="5">ChiBcec15-1070</strain>
    </source>
</reference>
<keyword evidence="2 4" id="KW-0732">Signal</keyword>
<keyword evidence="5" id="KW-0031">Aminopeptidase</keyword>
<dbReference type="PANTHER" id="PTHR11010">
    <property type="entry name" value="PROTEASE S28 PRO-X CARBOXYPEPTIDASE-RELATED"/>
    <property type="match status" value="1"/>
</dbReference>
<keyword evidence="3" id="KW-0378">Hydrolase</keyword>
<sequence>MNIKYLRISLFSLVLFVAGVSLAAATELYDKLIALKGVISVEELDKGFYEERYAVMFEQPLDHKNPSKGHFEQRFVVAHAGFDRPSLIVTEGYGGARALNPRFREELSARLNTNQIFVEHRYFGESTPNPRNWNYLNAENAAADLHAIRQALDEIYPAKWIGSGISKGGENALIYGMYYPKDVDVTVAYVGPICFGVEDGRHEPFLEQVGTPEERAAIREFQTEVLKRRKELVPLFDEYCKSKGYRFRTNIDEIFDLCVLEYSFSMWQWGTPVSVIPASDSPHQELLDHLIATVSPDYFAINDEPTFFVQAQRELGYYGYDTTPFEGLLSIKSAKGYLPRVLLPDDARRIRFSDGLSKKIVAYYKTHDPRLICIYGENDPWSAAMLDSALFVGKQNMKLYVEPGGSHRARINTQSEEIQNQIWKTLEEWLFGI</sequence>
<gene>
    <name evidence="5" type="ORF">H9888_02225</name>
</gene>
<name>A0A9D1TY27_9BACT</name>
<reference evidence="5" key="2">
    <citation type="submission" date="2021-04" db="EMBL/GenBank/DDBJ databases">
        <authorList>
            <person name="Gilroy R."/>
        </authorList>
    </citation>
    <scope>NUCLEOTIDE SEQUENCE</scope>
    <source>
        <strain evidence="5">ChiBcec15-1070</strain>
    </source>
</reference>
<organism evidence="5 6">
    <name type="scientific">Candidatus Rikenella faecigallinarum</name>
    <dbReference type="NCBI Taxonomy" id="2838745"/>
    <lineage>
        <taxon>Bacteria</taxon>
        <taxon>Pseudomonadati</taxon>
        <taxon>Bacteroidota</taxon>
        <taxon>Bacteroidia</taxon>
        <taxon>Bacteroidales</taxon>
        <taxon>Rikenellaceae</taxon>
        <taxon>Rikenella</taxon>
    </lineage>
</organism>
<dbReference type="AlphaFoldDB" id="A0A9D1TY27"/>